<evidence type="ECO:0000256" key="3">
    <source>
        <dbReference type="ARBA" id="ARBA00011165"/>
    </source>
</evidence>
<comment type="subunit">
    <text evidence="3">Homohexamer; trimer of dimers.</text>
</comment>
<accession>A0A841GLV9</accession>
<proteinExistence type="inferred from homology"/>
<name>A0A841GLV9_9GAMM</name>
<keyword evidence="5 9" id="KW-0378">Hydrolase</keyword>
<dbReference type="SUPFAM" id="SSF51011">
    <property type="entry name" value="Glycosyl hydrolase domain"/>
    <property type="match status" value="1"/>
</dbReference>
<dbReference type="InterPro" id="IPR055235">
    <property type="entry name" value="ASD1_cat"/>
</dbReference>
<dbReference type="RefSeq" id="WP_188026852.1">
    <property type="nucleotide sequence ID" value="NZ_JACHGR010000006.1"/>
</dbReference>
<comment type="catalytic activity">
    <reaction evidence="1">
        <text>Hydrolysis of terminal non-reducing alpha-L-arabinofuranoside residues in alpha-L-arabinosides.</text>
        <dbReference type="EC" id="3.2.1.55"/>
    </reaction>
</comment>
<dbReference type="InterPro" id="IPR017853">
    <property type="entry name" value="GH"/>
</dbReference>
<organism evidence="9 10">
    <name type="scientific">Tolumonas osonensis</name>
    <dbReference type="NCBI Taxonomy" id="675874"/>
    <lineage>
        <taxon>Bacteria</taxon>
        <taxon>Pseudomonadati</taxon>
        <taxon>Pseudomonadota</taxon>
        <taxon>Gammaproteobacteria</taxon>
        <taxon>Aeromonadales</taxon>
        <taxon>Aeromonadaceae</taxon>
        <taxon>Tolumonas</taxon>
    </lineage>
</organism>
<evidence type="ECO:0000256" key="6">
    <source>
        <dbReference type="ARBA" id="ARBA00023277"/>
    </source>
</evidence>
<evidence type="ECO:0000259" key="8">
    <source>
        <dbReference type="SMART" id="SM00813"/>
    </source>
</evidence>
<dbReference type="InterPro" id="IPR010720">
    <property type="entry name" value="Alpha-L-AF_C"/>
</dbReference>
<dbReference type="Pfam" id="PF22848">
    <property type="entry name" value="ASD1_dom"/>
    <property type="match status" value="1"/>
</dbReference>
<dbReference type="InterPro" id="IPR013780">
    <property type="entry name" value="Glyco_hydro_b"/>
</dbReference>
<evidence type="ECO:0000313" key="9">
    <source>
        <dbReference type="EMBL" id="MBB6056121.1"/>
    </source>
</evidence>
<dbReference type="Gene3D" id="2.60.40.1180">
    <property type="entry name" value="Golgi alpha-mannosidase II"/>
    <property type="match status" value="1"/>
</dbReference>
<feature type="domain" description="Alpha-L-arabinofuranosidase C-terminal" evidence="8">
    <location>
        <begin position="290"/>
        <end position="495"/>
    </location>
</feature>
<evidence type="ECO:0000256" key="7">
    <source>
        <dbReference type="ARBA" id="ARBA00023295"/>
    </source>
</evidence>
<keyword evidence="10" id="KW-1185">Reference proteome</keyword>
<evidence type="ECO:0000256" key="4">
    <source>
        <dbReference type="ARBA" id="ARBA00012670"/>
    </source>
</evidence>
<dbReference type="GO" id="GO:0000272">
    <property type="term" value="P:polysaccharide catabolic process"/>
    <property type="evidence" value="ECO:0007669"/>
    <property type="project" value="TreeGrafter"/>
</dbReference>
<dbReference type="GO" id="GO:0046373">
    <property type="term" value="P:L-arabinose metabolic process"/>
    <property type="evidence" value="ECO:0007669"/>
    <property type="project" value="InterPro"/>
</dbReference>
<keyword evidence="6" id="KW-0119">Carbohydrate metabolism</keyword>
<dbReference type="GO" id="GO:0046556">
    <property type="term" value="F:alpha-L-arabinofuranosidase activity"/>
    <property type="evidence" value="ECO:0007669"/>
    <property type="project" value="UniProtKB-EC"/>
</dbReference>
<dbReference type="PANTHER" id="PTHR43576">
    <property type="entry name" value="ALPHA-L-ARABINOFURANOSIDASE C-RELATED"/>
    <property type="match status" value="1"/>
</dbReference>
<dbReference type="SMART" id="SM00813">
    <property type="entry name" value="Alpha-L-AF_C"/>
    <property type="match status" value="1"/>
</dbReference>
<evidence type="ECO:0000256" key="5">
    <source>
        <dbReference type="ARBA" id="ARBA00022801"/>
    </source>
</evidence>
<reference evidence="9 10" key="1">
    <citation type="submission" date="2020-08" db="EMBL/GenBank/DDBJ databases">
        <title>Genomic Encyclopedia of Type Strains, Phase IV (KMG-IV): sequencing the most valuable type-strain genomes for metagenomic binning, comparative biology and taxonomic classification.</title>
        <authorList>
            <person name="Goeker M."/>
        </authorList>
    </citation>
    <scope>NUCLEOTIDE SEQUENCE [LARGE SCALE GENOMIC DNA]</scope>
    <source>
        <strain evidence="9 10">DSM 22975</strain>
    </source>
</reference>
<evidence type="ECO:0000256" key="1">
    <source>
        <dbReference type="ARBA" id="ARBA00001462"/>
    </source>
</evidence>
<dbReference type="EC" id="3.2.1.55" evidence="4"/>
<evidence type="ECO:0000313" key="10">
    <source>
        <dbReference type="Proteomes" id="UP000585721"/>
    </source>
</evidence>
<dbReference type="EMBL" id="JACHGR010000006">
    <property type="protein sequence ID" value="MBB6056121.1"/>
    <property type="molecule type" value="Genomic_DNA"/>
</dbReference>
<gene>
    <name evidence="9" type="ORF">HNR75_002051</name>
</gene>
<sequence>MEVLVTVNKNSVISEVDKRIFGSFIEHMGRAIYSGIYEPEHASANQDGFRGDVIELVKELQVPIVRYPGGNFVSAYNWEDGIGPKEQRPTRLDLAWHSSESNQIGIHEFAGWAETVGSDMMLAVNLGSRGLSDARNFLEYVNHPKGSYWSDLRRQNGREQPWGVKTWCLGNEMDGPWQIGQKTADEYGRIAYETAKAMRAFDRNLELVVCGSSNPDMPTFPEWEKTVLEHTYDAVDYISLHMYFKNHERNTAKFLAQSLRMERYIDTVASTINYVKAKKHSDKQIYISFDEWNVWYHSEEHDKKILSGQEGWPHAPAILEDIYNFEDALLVACLINSFIRKSDIVKIACLAQLVNVIAPIMTEKNGAAWRQTIFHPFMLASRHARGNALQLDIHSPGYAVEWASNVPYIDMSAVYNEEEKTLSLFIVNRHESEHIALRTEFQQFQNLHVSAHQILSGHDLQSCNSSQFPDRIRPDKGEALVIDNHQIEISVAPLSYHFIQLKE</sequence>
<dbReference type="SUPFAM" id="SSF51445">
    <property type="entry name" value="(Trans)glycosidases"/>
    <property type="match status" value="1"/>
</dbReference>
<comment type="caution">
    <text evidence="9">The sequence shown here is derived from an EMBL/GenBank/DDBJ whole genome shotgun (WGS) entry which is preliminary data.</text>
</comment>
<dbReference type="Proteomes" id="UP000585721">
    <property type="component" value="Unassembled WGS sequence"/>
</dbReference>
<dbReference type="AlphaFoldDB" id="A0A841GLV9"/>
<evidence type="ECO:0000256" key="2">
    <source>
        <dbReference type="ARBA" id="ARBA00007186"/>
    </source>
</evidence>
<dbReference type="Gene3D" id="3.20.20.80">
    <property type="entry name" value="Glycosidases"/>
    <property type="match status" value="1"/>
</dbReference>
<protein>
    <recommendedName>
        <fullName evidence="4">non-reducing end alpha-L-arabinofuranosidase</fullName>
        <ecNumber evidence="4">3.2.1.55</ecNumber>
    </recommendedName>
</protein>
<dbReference type="PANTHER" id="PTHR43576:SF3">
    <property type="entry name" value="ALPHA-L-ARABINOFURANOSIDASE C"/>
    <property type="match status" value="1"/>
</dbReference>
<comment type="similarity">
    <text evidence="2">Belongs to the glycosyl hydrolase 51 family.</text>
</comment>
<keyword evidence="7 9" id="KW-0326">Glycosidase</keyword>
<dbReference type="Pfam" id="PF06964">
    <property type="entry name" value="Alpha-L-AF_C"/>
    <property type="match status" value="1"/>
</dbReference>